<proteinExistence type="inferred from homology"/>
<keyword evidence="2 7" id="KW-0285">Flavoprotein</keyword>
<dbReference type="GO" id="GO:0016491">
    <property type="term" value="F:oxidoreductase activity"/>
    <property type="evidence" value="ECO:0007669"/>
    <property type="project" value="UniProtKB-UniRule"/>
</dbReference>
<dbReference type="OrthoDB" id="9804207at2"/>
<evidence type="ECO:0000256" key="2">
    <source>
        <dbReference type="ARBA" id="ARBA00022630"/>
    </source>
</evidence>
<dbReference type="PANTHER" id="PTHR43821">
    <property type="entry name" value="NAD(P)H NITROREDUCTASE YDJA-RELATED"/>
    <property type="match status" value="1"/>
</dbReference>
<feature type="binding site" description="in other chain" evidence="8">
    <location>
        <begin position="11"/>
        <end position="13"/>
    </location>
    <ligand>
        <name>FMN</name>
        <dbReference type="ChEBI" id="CHEBI:58210"/>
        <note>ligand shared between dimeric partners</note>
    </ligand>
</feature>
<dbReference type="SUPFAM" id="SSF55469">
    <property type="entry name" value="FMN-dependent nitroreductase-like"/>
    <property type="match status" value="1"/>
</dbReference>
<gene>
    <name evidence="10" type="ORF">CH341_28115</name>
</gene>
<protein>
    <recommendedName>
        <fullName evidence="7">Putative NAD(P)H nitroreductase</fullName>
        <ecNumber evidence="7">1.-.-.-</ecNumber>
    </recommendedName>
</protein>
<feature type="binding site" evidence="8">
    <location>
        <position position="38"/>
    </location>
    <ligand>
        <name>FMN</name>
        <dbReference type="ChEBI" id="CHEBI:58210"/>
        <note>ligand shared between dimeric partners</note>
    </ligand>
</feature>
<reference evidence="10 11" key="1">
    <citation type="submission" date="2017-07" db="EMBL/GenBank/DDBJ databases">
        <title>Draft Genome Sequences of Select Purple Nonsulfur Bacteria.</title>
        <authorList>
            <person name="Lasarre B."/>
            <person name="Mckinlay J.B."/>
        </authorList>
    </citation>
    <scope>NUCLEOTIDE SEQUENCE [LARGE SCALE GENOMIC DNA]</scope>
    <source>
        <strain evidence="10 11">DSM 5909</strain>
    </source>
</reference>
<dbReference type="InterPro" id="IPR000415">
    <property type="entry name" value="Nitroreductase-like"/>
</dbReference>
<accession>A0A327KIL1</accession>
<dbReference type="Gene3D" id="3.40.109.10">
    <property type="entry name" value="NADH Oxidase"/>
    <property type="match status" value="1"/>
</dbReference>
<evidence type="ECO:0000256" key="7">
    <source>
        <dbReference type="PIRNR" id="PIRNR000232"/>
    </source>
</evidence>
<dbReference type="InterPro" id="IPR026021">
    <property type="entry name" value="YdjA-like"/>
</dbReference>
<evidence type="ECO:0000313" key="10">
    <source>
        <dbReference type="EMBL" id="RAI38307.1"/>
    </source>
</evidence>
<dbReference type="RefSeq" id="WP_111422439.1">
    <property type="nucleotide sequence ID" value="NZ_NPEX01000371.1"/>
</dbReference>
<dbReference type="Proteomes" id="UP000249130">
    <property type="component" value="Unassembled WGS sequence"/>
</dbReference>
<organism evidence="10 11">
    <name type="scientific">Rhodoplanes roseus</name>
    <dbReference type="NCBI Taxonomy" id="29409"/>
    <lineage>
        <taxon>Bacteria</taxon>
        <taxon>Pseudomonadati</taxon>
        <taxon>Pseudomonadota</taxon>
        <taxon>Alphaproteobacteria</taxon>
        <taxon>Hyphomicrobiales</taxon>
        <taxon>Nitrobacteraceae</taxon>
        <taxon>Rhodoplanes</taxon>
    </lineage>
</organism>
<comment type="similarity">
    <text evidence="1 7">Belongs to the nitroreductase family.</text>
</comment>
<keyword evidence="4 7" id="KW-0521">NADP</keyword>
<keyword evidence="3 7" id="KW-0288">FMN</keyword>
<keyword evidence="11" id="KW-1185">Reference proteome</keyword>
<dbReference type="AlphaFoldDB" id="A0A327KIL1"/>
<sequence length="189" mass="20685">MLDALALLKTRRSVKPDQLSGPPPSPQDIDTMLSIASRVPDHGKLSPWRFILFEGDHREEAGAAIASAYAAKYPDATGDQIYFETNRLARAPLVIAVVSSPIDSPKIPEWEQRLSGAAAAMNLLLAAHALGYAACWLTEWFAYDAQVARAFGLDKHEAFIGFVHVGRFEGTPEDRPRPALADIVTRFEA</sequence>
<evidence type="ECO:0000259" key="9">
    <source>
        <dbReference type="Pfam" id="PF00881"/>
    </source>
</evidence>
<evidence type="ECO:0000256" key="5">
    <source>
        <dbReference type="ARBA" id="ARBA00023002"/>
    </source>
</evidence>
<evidence type="ECO:0000256" key="3">
    <source>
        <dbReference type="ARBA" id="ARBA00022643"/>
    </source>
</evidence>
<dbReference type="EC" id="1.-.-.-" evidence="7"/>
<dbReference type="InterPro" id="IPR029479">
    <property type="entry name" value="Nitroreductase"/>
</dbReference>
<evidence type="ECO:0000256" key="4">
    <source>
        <dbReference type="ARBA" id="ARBA00022857"/>
    </source>
</evidence>
<feature type="binding site" evidence="8">
    <location>
        <position position="42"/>
    </location>
    <ligand>
        <name>FMN</name>
        <dbReference type="ChEBI" id="CHEBI:58210"/>
        <note>ligand shared between dimeric partners</note>
    </ligand>
</feature>
<keyword evidence="6 7" id="KW-0520">NAD</keyword>
<feature type="binding site" description="in other chain" evidence="8">
    <location>
        <begin position="136"/>
        <end position="138"/>
    </location>
    <ligand>
        <name>FMN</name>
        <dbReference type="ChEBI" id="CHEBI:58210"/>
        <note>ligand shared between dimeric partners</note>
    </ligand>
</feature>
<dbReference type="EMBL" id="NPEX01000371">
    <property type="protein sequence ID" value="RAI38307.1"/>
    <property type="molecule type" value="Genomic_DNA"/>
</dbReference>
<comment type="cofactor">
    <cofactor evidence="8">
        <name>FMN</name>
        <dbReference type="ChEBI" id="CHEBI:58210"/>
    </cofactor>
    <text evidence="8">Binds 1 FMN per subunit.</text>
</comment>
<feature type="domain" description="Nitroreductase" evidence="9">
    <location>
        <begin position="8"/>
        <end position="167"/>
    </location>
</feature>
<comment type="caution">
    <text evidence="10">The sequence shown here is derived from an EMBL/GenBank/DDBJ whole genome shotgun (WGS) entry which is preliminary data.</text>
</comment>
<dbReference type="InterPro" id="IPR052530">
    <property type="entry name" value="NAD(P)H_nitroreductase"/>
</dbReference>
<evidence type="ECO:0000256" key="6">
    <source>
        <dbReference type="ARBA" id="ARBA00023027"/>
    </source>
</evidence>
<evidence type="ECO:0000256" key="1">
    <source>
        <dbReference type="ARBA" id="ARBA00007118"/>
    </source>
</evidence>
<name>A0A327KIL1_9BRAD</name>
<dbReference type="PIRSF" id="PIRSF000232">
    <property type="entry name" value="YdjA"/>
    <property type="match status" value="1"/>
</dbReference>
<dbReference type="PANTHER" id="PTHR43821:SF1">
    <property type="entry name" value="NAD(P)H NITROREDUCTASE YDJA-RELATED"/>
    <property type="match status" value="1"/>
</dbReference>
<keyword evidence="5 7" id="KW-0560">Oxidoreductase</keyword>
<evidence type="ECO:0000256" key="8">
    <source>
        <dbReference type="PIRSR" id="PIRSR000232-1"/>
    </source>
</evidence>
<dbReference type="Pfam" id="PF00881">
    <property type="entry name" value="Nitroreductase"/>
    <property type="match status" value="1"/>
</dbReference>
<evidence type="ECO:0000313" key="11">
    <source>
        <dbReference type="Proteomes" id="UP000249130"/>
    </source>
</evidence>